<comment type="caution">
    <text evidence="3">The sequence shown here is derived from an EMBL/GenBank/DDBJ whole genome shotgun (WGS) entry which is preliminary data.</text>
</comment>
<feature type="coiled-coil region" evidence="1">
    <location>
        <begin position="313"/>
        <end position="340"/>
    </location>
</feature>
<dbReference type="GO" id="GO:0016776">
    <property type="term" value="F:phosphotransferase activity, phosphate group as acceptor"/>
    <property type="evidence" value="ECO:0007669"/>
    <property type="project" value="InterPro"/>
</dbReference>
<dbReference type="NCBIfam" id="TIGR03709">
    <property type="entry name" value="PPK2_rel_1"/>
    <property type="match status" value="1"/>
</dbReference>
<feature type="domain" description="Polyphosphate kinase-2-related" evidence="2">
    <location>
        <begin position="82"/>
        <end position="306"/>
    </location>
</feature>
<proteinExistence type="predicted"/>
<keyword evidence="1" id="KW-0175">Coiled coil</keyword>
<reference evidence="3 4" key="1">
    <citation type="submission" date="2019-08" db="EMBL/GenBank/DDBJ databases">
        <title>Draft genome of C. urealyticum strain VH4248.</title>
        <authorList>
            <person name="Navas J."/>
        </authorList>
    </citation>
    <scope>NUCLEOTIDE SEQUENCE [LARGE SCALE GENOMIC DNA]</scope>
    <source>
        <strain evidence="3 4">VH4248</strain>
    </source>
</reference>
<dbReference type="Proteomes" id="UP000324726">
    <property type="component" value="Unassembled WGS sequence"/>
</dbReference>
<dbReference type="InterPro" id="IPR022488">
    <property type="entry name" value="PPK2-related"/>
</dbReference>
<evidence type="ECO:0000313" key="4">
    <source>
        <dbReference type="Proteomes" id="UP000324726"/>
    </source>
</evidence>
<gene>
    <name evidence="3" type="ORF">FYJ87_07035</name>
</gene>
<dbReference type="InterPro" id="IPR022300">
    <property type="entry name" value="PPK2-rel_1"/>
</dbReference>
<dbReference type="Pfam" id="PF03976">
    <property type="entry name" value="PPK2"/>
    <property type="match status" value="1"/>
</dbReference>
<evidence type="ECO:0000313" key="3">
    <source>
        <dbReference type="EMBL" id="TYR20680.1"/>
    </source>
</evidence>
<dbReference type="PANTHER" id="PTHR34383">
    <property type="entry name" value="POLYPHOSPHATE:AMP PHOSPHOTRANSFERASE-RELATED"/>
    <property type="match status" value="1"/>
</dbReference>
<sequence length="345" mass="38747">MVLIQSCVLHAHHASEHPASCTIPVELSKASGAAKLGAMSFGMNNALGLRAPKGNFDLKSFNPRETPGVRGKGEKFEKRVNKAYKKIAEELRAEQAKLYANGASDEQVGSILIILQGVDASGKSGATNAILQAVSPQGVNVATFAEPVESIDDTDNRDFLARIRHELPGNGEIAIFDRSYYEDVLVSRVEGLSDVEEIDRRYDAIRRFEKKLEADGTRVIKVLLHISPQFQTKSFLSRLRNPAQRWRYSPSDLGVQKKWDEYQEAYARAIEKTNDVAPWYIVPSDKQDYARLVVRYLLLNELRNMKLEWPEVDFNLEKQLKKVEKAAVKAEEKAAKEDEKATKNS</sequence>
<organism evidence="3 4">
    <name type="scientific">Corynebacterium urealyticum</name>
    <dbReference type="NCBI Taxonomy" id="43771"/>
    <lineage>
        <taxon>Bacteria</taxon>
        <taxon>Bacillati</taxon>
        <taxon>Actinomycetota</taxon>
        <taxon>Actinomycetes</taxon>
        <taxon>Mycobacteriales</taxon>
        <taxon>Corynebacteriaceae</taxon>
        <taxon>Corynebacterium</taxon>
    </lineage>
</organism>
<dbReference type="AlphaFoldDB" id="A0A5D4G298"/>
<dbReference type="EMBL" id="VSZI01000001">
    <property type="protein sequence ID" value="TYR20680.1"/>
    <property type="molecule type" value="Genomic_DNA"/>
</dbReference>
<dbReference type="PANTHER" id="PTHR34383:SF3">
    <property type="entry name" value="POLYPHOSPHATE:AMP PHOSPHOTRANSFERASE"/>
    <property type="match status" value="1"/>
</dbReference>
<dbReference type="InterPro" id="IPR027417">
    <property type="entry name" value="P-loop_NTPase"/>
</dbReference>
<dbReference type="Gene3D" id="3.40.50.300">
    <property type="entry name" value="P-loop containing nucleotide triphosphate hydrolases"/>
    <property type="match status" value="1"/>
</dbReference>
<dbReference type="GO" id="GO:0006797">
    <property type="term" value="P:polyphosphate metabolic process"/>
    <property type="evidence" value="ECO:0007669"/>
    <property type="project" value="InterPro"/>
</dbReference>
<dbReference type="SUPFAM" id="SSF52540">
    <property type="entry name" value="P-loop containing nucleoside triphosphate hydrolases"/>
    <property type="match status" value="1"/>
</dbReference>
<protein>
    <recommendedName>
        <fullName evidence="2">Polyphosphate kinase-2-related domain-containing protein</fullName>
    </recommendedName>
</protein>
<accession>A0A5D4G298</accession>
<evidence type="ECO:0000259" key="2">
    <source>
        <dbReference type="Pfam" id="PF03976"/>
    </source>
</evidence>
<name>A0A5D4G298_9CORY</name>
<evidence type="ECO:0000256" key="1">
    <source>
        <dbReference type="SAM" id="Coils"/>
    </source>
</evidence>